<proteinExistence type="inferred from homology"/>
<evidence type="ECO:0008006" key="6">
    <source>
        <dbReference type="Google" id="ProtNLM"/>
    </source>
</evidence>
<dbReference type="SUPFAM" id="SSF56317">
    <property type="entry name" value="Carbon-nitrogen hydrolase"/>
    <property type="match status" value="1"/>
</dbReference>
<dbReference type="InterPro" id="IPR036526">
    <property type="entry name" value="C-N_Hydrolase_sf"/>
</dbReference>
<dbReference type="InterPro" id="IPR035969">
    <property type="entry name" value="Rab-GAP_TBC_sf"/>
</dbReference>
<dbReference type="InterPro" id="IPR003010">
    <property type="entry name" value="C-N_Hydrolase"/>
</dbReference>
<evidence type="ECO:0000256" key="1">
    <source>
        <dbReference type="ARBA" id="ARBA00008225"/>
    </source>
</evidence>
<comment type="caution">
    <text evidence="4">The sequence shown here is derived from an EMBL/GenBank/DDBJ whole genome shotgun (WGS) entry which is preliminary data.</text>
</comment>
<dbReference type="Pfam" id="PF00795">
    <property type="entry name" value="CN_hydrolase"/>
    <property type="match status" value="1"/>
</dbReference>
<evidence type="ECO:0000259" key="2">
    <source>
        <dbReference type="PROSITE" id="PS50086"/>
    </source>
</evidence>
<evidence type="ECO:0000259" key="3">
    <source>
        <dbReference type="PROSITE" id="PS50263"/>
    </source>
</evidence>
<dbReference type="Proteomes" id="UP001178507">
    <property type="component" value="Unassembled WGS sequence"/>
</dbReference>
<reference evidence="4" key="1">
    <citation type="submission" date="2023-08" db="EMBL/GenBank/DDBJ databases">
        <authorList>
            <person name="Chen Y."/>
            <person name="Shah S."/>
            <person name="Dougan E. K."/>
            <person name="Thang M."/>
            <person name="Chan C."/>
        </authorList>
    </citation>
    <scope>NUCLEOTIDE SEQUENCE</scope>
</reference>
<feature type="domain" description="CN hydrolase" evidence="3">
    <location>
        <begin position="401"/>
        <end position="689"/>
    </location>
</feature>
<dbReference type="PROSITE" id="PS50263">
    <property type="entry name" value="CN_HYDROLASE"/>
    <property type="match status" value="1"/>
</dbReference>
<organism evidence="4 5">
    <name type="scientific">Effrenium voratum</name>
    <dbReference type="NCBI Taxonomy" id="2562239"/>
    <lineage>
        <taxon>Eukaryota</taxon>
        <taxon>Sar</taxon>
        <taxon>Alveolata</taxon>
        <taxon>Dinophyceae</taxon>
        <taxon>Suessiales</taxon>
        <taxon>Symbiodiniaceae</taxon>
        <taxon>Effrenium</taxon>
    </lineage>
</organism>
<name>A0AA36J4V9_9DINO</name>
<dbReference type="AlphaFoldDB" id="A0AA36J4V9"/>
<dbReference type="InterPro" id="IPR000195">
    <property type="entry name" value="Rab-GAP-TBC_dom"/>
</dbReference>
<dbReference type="Gene3D" id="3.60.110.10">
    <property type="entry name" value="Carbon-nitrogen hydrolase"/>
    <property type="match status" value="1"/>
</dbReference>
<evidence type="ECO:0000313" key="5">
    <source>
        <dbReference type="Proteomes" id="UP001178507"/>
    </source>
</evidence>
<dbReference type="PANTHER" id="PTHR10609:SF14">
    <property type="entry name" value="BIOTINIDASE"/>
    <property type="match status" value="1"/>
</dbReference>
<accession>A0AA36J4V9</accession>
<dbReference type="EMBL" id="CAUJNA010003344">
    <property type="protein sequence ID" value="CAJ1399678.1"/>
    <property type="molecule type" value="Genomic_DNA"/>
</dbReference>
<sequence>MGASLRREADAAPSRRREFPRRIKGCLGLDRRDALHPLAEPLVARKRGSAGRRAYRALVAEAQAGAVPGAVIRQIQLDVARTFPAIPASSGAWGWPNECPDREARLARVLMAFECRALDSLGKPRSGLPMLLKIRRSWCGFEESEPLVEPQTPARQAQSLAPSWTVDTWQVDPSPVTEPVPTYVQGCSMMAAMCLGFTAGEEEEGFWLFTYLLEDVLGSDFFSRSPALLGYHGDRAACAQLVATQCPRLAQRLGEAGLAECVSALAARCLLSGFVGFLSGPVLVAFWEELLQMPCADFPRLPLLLWLAGLVQHVERALLLEAAHLSSDEMVPCFFRVVQSASRDLAPTWRPESRSARAASRVSELRQVSRAAAEKYRRSQSAMARLLALTLLLAEGRKYTARVASGNPEAALAPDCPSGCQNATMPPCLAETLVAPIEAAGAEGVDIIIFPETYFGPSANLWACGPPADSDLLPPVGSQLCSHDGKWWGQLGCLAKQHQVIVVVGMWDWGECVVSPEPFTHRAFPCKGNLTIFNKALAVGADGTLLAVHHKHHLAHALMAKEQTSMERGSVVINPSPWGVFNDDVGSAWPVPAVTIFTSHFGVKFGLVTCHELNFASPFLSILKAGVRDVIHIARWGSFAGNFAATQSGTAMAHGVNLLASNGRSVCGGLGCVGFALLRFCCKWGSPVR</sequence>
<dbReference type="Pfam" id="PF00566">
    <property type="entry name" value="RabGAP-TBC"/>
    <property type="match status" value="1"/>
</dbReference>
<comment type="similarity">
    <text evidence="1">Belongs to the carbon-nitrogen hydrolase superfamily. BTD/VNN family.</text>
</comment>
<protein>
    <recommendedName>
        <fullName evidence="6">Rab-GAP TBC domain-containing protein</fullName>
    </recommendedName>
</protein>
<dbReference type="Gene3D" id="1.10.8.270">
    <property type="entry name" value="putative rabgap domain of human tbc1 domain family member 14 like domains"/>
    <property type="match status" value="1"/>
</dbReference>
<dbReference type="PROSITE" id="PS50086">
    <property type="entry name" value="TBC_RABGAP"/>
    <property type="match status" value="1"/>
</dbReference>
<gene>
    <name evidence="4" type="ORF">EVOR1521_LOCUS23173</name>
</gene>
<dbReference type="PANTHER" id="PTHR10609">
    <property type="entry name" value="BIOTINIDASE-RELATED"/>
    <property type="match status" value="1"/>
</dbReference>
<dbReference type="SUPFAM" id="SSF47923">
    <property type="entry name" value="Ypt/Rab-GAP domain of gyp1p"/>
    <property type="match status" value="1"/>
</dbReference>
<dbReference type="InterPro" id="IPR040154">
    <property type="entry name" value="Biotinidase/VNN"/>
</dbReference>
<keyword evidence="5" id="KW-1185">Reference proteome</keyword>
<evidence type="ECO:0000313" key="4">
    <source>
        <dbReference type="EMBL" id="CAJ1399678.1"/>
    </source>
</evidence>
<feature type="domain" description="Rab-GAP TBC" evidence="2">
    <location>
        <begin position="50"/>
        <end position="294"/>
    </location>
</feature>